<dbReference type="GO" id="GO:0008236">
    <property type="term" value="F:serine-type peptidase activity"/>
    <property type="evidence" value="ECO:0007669"/>
    <property type="project" value="UniProtKB-KW"/>
</dbReference>
<reference evidence="5 6" key="1">
    <citation type="submission" date="2017-10" db="EMBL/GenBank/DDBJ databases">
        <title>Comparative genomics between pathogenic Norcardia.</title>
        <authorList>
            <person name="Zeng L."/>
        </authorList>
    </citation>
    <scope>NUCLEOTIDE SEQUENCE [LARGE SCALE GENOMIC DNA]</scope>
    <source>
        <strain evidence="5 6">NC_YFY_NT001</strain>
    </source>
</reference>
<dbReference type="GO" id="GO:0006508">
    <property type="term" value="P:proteolysis"/>
    <property type="evidence" value="ECO:0007669"/>
    <property type="project" value="UniProtKB-KW"/>
</dbReference>
<name>A0A291RJ87_9NOCA</name>
<dbReference type="Gene3D" id="3.40.50.880">
    <property type="match status" value="1"/>
</dbReference>
<accession>A0A291RJ87</accession>
<dbReference type="Proteomes" id="UP000221961">
    <property type="component" value="Chromosome"/>
</dbReference>
<evidence type="ECO:0000256" key="2">
    <source>
        <dbReference type="ARBA" id="ARBA00022670"/>
    </source>
</evidence>
<dbReference type="EMBL" id="CP023778">
    <property type="protein sequence ID" value="ATL67663.1"/>
    <property type="molecule type" value="Genomic_DNA"/>
</dbReference>
<dbReference type="PANTHER" id="PTHR20842:SF0">
    <property type="entry name" value="ALPHA-ASPARTYL DIPEPTIDASE"/>
    <property type="match status" value="1"/>
</dbReference>
<evidence type="ECO:0000313" key="5">
    <source>
        <dbReference type="EMBL" id="ATL67663.1"/>
    </source>
</evidence>
<keyword evidence="2" id="KW-0645">Protease</keyword>
<organism evidence="5 6">
    <name type="scientific">Nocardia terpenica</name>
    <dbReference type="NCBI Taxonomy" id="455432"/>
    <lineage>
        <taxon>Bacteria</taxon>
        <taxon>Bacillati</taxon>
        <taxon>Actinomycetota</taxon>
        <taxon>Actinomycetes</taxon>
        <taxon>Mycobacteriales</taxon>
        <taxon>Nocardiaceae</taxon>
        <taxon>Nocardia</taxon>
    </lineage>
</organism>
<proteinExistence type="inferred from homology"/>
<gene>
    <name evidence="5" type="ORF">CRH09_17125</name>
</gene>
<dbReference type="KEGG" id="ntp:CRH09_17125"/>
<keyword evidence="3" id="KW-0378">Hydrolase</keyword>
<dbReference type="SUPFAM" id="SSF52317">
    <property type="entry name" value="Class I glutamine amidotransferase-like"/>
    <property type="match status" value="1"/>
</dbReference>
<protein>
    <submittedName>
        <fullName evidence="5">Peptidase E</fullName>
    </submittedName>
</protein>
<dbReference type="InterPro" id="IPR029062">
    <property type="entry name" value="Class_I_gatase-like"/>
</dbReference>
<evidence type="ECO:0000256" key="3">
    <source>
        <dbReference type="ARBA" id="ARBA00022801"/>
    </source>
</evidence>
<dbReference type="AlphaFoldDB" id="A0A291RJ87"/>
<dbReference type="CDD" id="cd03146">
    <property type="entry name" value="GAT1_Peptidase_E"/>
    <property type="match status" value="1"/>
</dbReference>
<dbReference type="Pfam" id="PF03575">
    <property type="entry name" value="Peptidase_S51"/>
    <property type="match status" value="1"/>
</dbReference>
<evidence type="ECO:0000256" key="1">
    <source>
        <dbReference type="ARBA" id="ARBA00006534"/>
    </source>
</evidence>
<sequence>MPAGKPTILATSMGFNRARTPWRPGPVFTYAFELAHAANSPRLCFISTGTGDRQASIDSFYAAFDGTEVRTSHLSLFEEPNVPDVAGHLRSQDVIWVDRGSVINLLAVWRAHELPDILRDCWQAGIVIGGESAGSLCWHSCTMADSYGGIQGIADGLGFIPYANAVHYNEDQRRAAFHQLIAPDTVGYATDTGAGLHYENDVLVTAIADRSHAGAYRVTLSAERKVLEEPMTVLRLKRSKGG</sequence>
<dbReference type="InterPro" id="IPR005320">
    <property type="entry name" value="Peptidase_S51"/>
</dbReference>
<dbReference type="PANTHER" id="PTHR20842">
    <property type="entry name" value="PROTEASE S51 ALPHA-ASPARTYL DIPEPTIDASE"/>
    <property type="match status" value="1"/>
</dbReference>
<comment type="similarity">
    <text evidence="1">Belongs to the peptidase S51 family.</text>
</comment>
<evidence type="ECO:0000256" key="4">
    <source>
        <dbReference type="ARBA" id="ARBA00022825"/>
    </source>
</evidence>
<evidence type="ECO:0000313" key="6">
    <source>
        <dbReference type="Proteomes" id="UP000221961"/>
    </source>
</evidence>
<keyword evidence="4" id="KW-0720">Serine protease</keyword>